<evidence type="ECO:0000259" key="2">
    <source>
        <dbReference type="Pfam" id="PF13360"/>
    </source>
</evidence>
<dbReference type="EMBL" id="BAAABY010000009">
    <property type="protein sequence ID" value="GAA0450664.1"/>
    <property type="molecule type" value="Genomic_DNA"/>
</dbReference>
<accession>A0ABP3JGE7</accession>
<sequence length="614" mass="65342">MVRKRARIVWSAGCGIVLTLGLLALLIGDHGRKDKPPGRPNALTVAWSFLAPGRASDTVDVAPAVSDRMLAIPQGRTLSVVNTRNGHLLSTVRSSDEFQEVGLSGNVVLAVPRKDLGLQWRYDSLHGYDPATGRELWNTGDGDGGQIAQSGGGVFRGGMPVLAPDPGPVVEAAGDRLMGLAPRTGKERWTKRMPVPARCARSEPDTSASPVYPYEVAATRKYVILLSSCPGTAVELDAVNPESGDIVWHKRLGRWDASLALVAARNAIGVRKDGEFRLFTESGEEVPRRKGDRRSDGWPLGEAHGVMYLAETHSSDGQQADTSHAAQKDSVRAVRVDTGKPVWTRSAPSWFGGRELGRGIITGGVHTGGAYDGDTRWSVGDARSQGPGASNLMDFAGRTGSRVPWPVAGTFVGMSGELLIIRSEEKNGTRYTALRPGHRVTDEESPVALGGAKRKDWPHACGLLSADFLAELARGYVKVPVKGSRTVLGTQLPHPSGCRFATASGPDSDIFTVTVRWVAPDAKAARTYAASAVPWGGSPASGGRITAAVTEPQRGLYLYTYRTGLAQKPIADATVVSGRYVFGVGSVSDEARAERLVRRVAQHLSQHAGPGHTP</sequence>
<feature type="region of interest" description="Disordered" evidence="1">
    <location>
        <begin position="187"/>
        <end position="208"/>
    </location>
</feature>
<dbReference type="Pfam" id="PF13360">
    <property type="entry name" value="PQQ_2"/>
    <property type="match status" value="1"/>
</dbReference>
<dbReference type="Proteomes" id="UP001500909">
    <property type="component" value="Unassembled WGS sequence"/>
</dbReference>
<feature type="domain" description="Pyrrolo-quinoline quinone repeat" evidence="2">
    <location>
        <begin position="77"/>
        <end position="344"/>
    </location>
</feature>
<comment type="caution">
    <text evidence="3">The sequence shown here is derived from an EMBL/GenBank/DDBJ whole genome shotgun (WGS) entry which is preliminary data.</text>
</comment>
<gene>
    <name evidence="3" type="ORF">GCM10010361_13380</name>
</gene>
<evidence type="ECO:0000313" key="3">
    <source>
        <dbReference type="EMBL" id="GAA0450664.1"/>
    </source>
</evidence>
<dbReference type="RefSeq" id="WP_346093748.1">
    <property type="nucleotide sequence ID" value="NZ_BAAABY010000009.1"/>
</dbReference>
<dbReference type="InterPro" id="IPR011047">
    <property type="entry name" value="Quinoprotein_ADH-like_sf"/>
</dbReference>
<organism evidence="3 4">
    <name type="scientific">Streptomyces olivaceiscleroticus</name>
    <dbReference type="NCBI Taxonomy" id="68245"/>
    <lineage>
        <taxon>Bacteria</taxon>
        <taxon>Bacillati</taxon>
        <taxon>Actinomycetota</taxon>
        <taxon>Actinomycetes</taxon>
        <taxon>Kitasatosporales</taxon>
        <taxon>Streptomycetaceae</taxon>
        <taxon>Streptomyces</taxon>
    </lineage>
</organism>
<dbReference type="Gene3D" id="2.130.10.10">
    <property type="entry name" value="YVTN repeat-like/Quinoprotein amine dehydrogenase"/>
    <property type="match status" value="1"/>
</dbReference>
<evidence type="ECO:0000256" key="1">
    <source>
        <dbReference type="SAM" id="MobiDB-lite"/>
    </source>
</evidence>
<evidence type="ECO:0000313" key="4">
    <source>
        <dbReference type="Proteomes" id="UP001500909"/>
    </source>
</evidence>
<dbReference type="SUPFAM" id="SSF50998">
    <property type="entry name" value="Quinoprotein alcohol dehydrogenase-like"/>
    <property type="match status" value="1"/>
</dbReference>
<name>A0ABP3JGE7_9ACTN</name>
<proteinExistence type="predicted"/>
<keyword evidence="4" id="KW-1185">Reference proteome</keyword>
<dbReference type="InterPro" id="IPR015943">
    <property type="entry name" value="WD40/YVTN_repeat-like_dom_sf"/>
</dbReference>
<reference evidence="4" key="1">
    <citation type="journal article" date="2019" name="Int. J. Syst. Evol. Microbiol.">
        <title>The Global Catalogue of Microorganisms (GCM) 10K type strain sequencing project: providing services to taxonomists for standard genome sequencing and annotation.</title>
        <authorList>
            <consortium name="The Broad Institute Genomics Platform"/>
            <consortium name="The Broad Institute Genome Sequencing Center for Infectious Disease"/>
            <person name="Wu L."/>
            <person name="Ma J."/>
        </authorList>
    </citation>
    <scope>NUCLEOTIDE SEQUENCE [LARGE SCALE GENOMIC DNA]</scope>
    <source>
        <strain evidence="4">JCM 4805</strain>
    </source>
</reference>
<dbReference type="InterPro" id="IPR002372">
    <property type="entry name" value="PQQ_rpt_dom"/>
</dbReference>
<protein>
    <recommendedName>
        <fullName evidence="2">Pyrrolo-quinoline quinone repeat domain-containing protein</fullName>
    </recommendedName>
</protein>